<evidence type="ECO:0000256" key="6">
    <source>
        <dbReference type="ARBA" id="ARBA00023211"/>
    </source>
</evidence>
<evidence type="ECO:0000256" key="4">
    <source>
        <dbReference type="ARBA" id="ARBA00022801"/>
    </source>
</evidence>
<feature type="non-terminal residue" evidence="8">
    <location>
        <position position="66"/>
    </location>
</feature>
<proteinExistence type="predicted"/>
<dbReference type="InterPro" id="IPR029052">
    <property type="entry name" value="Metallo-depent_PP-like"/>
</dbReference>
<reference evidence="8 9" key="1">
    <citation type="journal article" date="2018" name="Genomics">
        <title>Molecular footprints of inshore aquatic adaptation in Indo-Pacific humpback dolphin (Sousa chinensis).</title>
        <authorList>
            <person name="Ming Y."/>
            <person name="Jian J."/>
            <person name="Yu F."/>
            <person name="Yu X."/>
            <person name="Wang J."/>
            <person name="Liu W."/>
        </authorList>
    </citation>
    <scope>NUCLEOTIDE SEQUENCE [LARGE SCALE GENOMIC DNA]</scope>
    <source>
        <strain evidence="8">MY-2018</strain>
        <tissue evidence="8">Skin</tissue>
    </source>
</reference>
<dbReference type="InterPro" id="IPR047129">
    <property type="entry name" value="PPA2-like"/>
</dbReference>
<dbReference type="InterPro" id="IPR006186">
    <property type="entry name" value="Ser/Thr-sp_prot-phosphatase"/>
</dbReference>
<gene>
    <name evidence="8" type="ORF">DBR06_SOUSAS1110039</name>
</gene>
<dbReference type="InterPro" id="IPR004843">
    <property type="entry name" value="Calcineurin-like_PHP"/>
</dbReference>
<dbReference type="Proteomes" id="UP000295264">
    <property type="component" value="Unassembled WGS sequence"/>
</dbReference>
<evidence type="ECO:0000313" key="9">
    <source>
        <dbReference type="Proteomes" id="UP000295264"/>
    </source>
</evidence>
<dbReference type="GO" id="GO:0046872">
    <property type="term" value="F:metal ion binding"/>
    <property type="evidence" value="ECO:0007669"/>
    <property type="project" value="UniProtKB-KW"/>
</dbReference>
<dbReference type="SUPFAM" id="SSF56300">
    <property type="entry name" value="Metallo-dependent phosphatases"/>
    <property type="match status" value="1"/>
</dbReference>
<sequence>MDLPVTARGCSQGQFYDLRELFREGGLIPETNDFFMGDYVDHSFYGTDTILLLAFKVGHPDGITLI</sequence>
<evidence type="ECO:0000259" key="7">
    <source>
        <dbReference type="Pfam" id="PF00149"/>
    </source>
</evidence>
<keyword evidence="3" id="KW-0479">Metal-binding</keyword>
<evidence type="ECO:0000256" key="1">
    <source>
        <dbReference type="ARBA" id="ARBA00001936"/>
    </source>
</evidence>
<dbReference type="Pfam" id="PF00149">
    <property type="entry name" value="Metallophos"/>
    <property type="match status" value="1"/>
</dbReference>
<feature type="domain" description="Calcineurin-like phosphoesterase" evidence="7">
    <location>
        <begin position="5"/>
        <end position="58"/>
    </location>
</feature>
<evidence type="ECO:0000313" key="8">
    <source>
        <dbReference type="EMBL" id="TEA35691.1"/>
    </source>
</evidence>
<evidence type="ECO:0000256" key="3">
    <source>
        <dbReference type="ARBA" id="ARBA00022723"/>
    </source>
</evidence>
<comment type="caution">
    <text evidence="8">The sequence shown here is derived from an EMBL/GenBank/DDBJ whole genome shotgun (WGS) entry which is preliminary data.</text>
</comment>
<organism evidence="8 9">
    <name type="scientific">Sousa chinensis</name>
    <name type="common">Indo-pacific humpbacked dolphin</name>
    <name type="synonym">Steno chinensis</name>
    <dbReference type="NCBI Taxonomy" id="103600"/>
    <lineage>
        <taxon>Eukaryota</taxon>
        <taxon>Metazoa</taxon>
        <taxon>Chordata</taxon>
        <taxon>Craniata</taxon>
        <taxon>Vertebrata</taxon>
        <taxon>Euteleostomi</taxon>
        <taxon>Mammalia</taxon>
        <taxon>Eutheria</taxon>
        <taxon>Laurasiatheria</taxon>
        <taxon>Artiodactyla</taxon>
        <taxon>Whippomorpha</taxon>
        <taxon>Cetacea</taxon>
        <taxon>Odontoceti</taxon>
        <taxon>Delphinidae</taxon>
        <taxon>Sousa</taxon>
    </lineage>
</organism>
<protein>
    <recommendedName>
        <fullName evidence="2">protein-serine/threonine phosphatase</fullName>
        <ecNumber evidence="2">3.1.3.16</ecNumber>
    </recommendedName>
</protein>
<keyword evidence="5" id="KW-0904">Protein phosphatase</keyword>
<dbReference type="EMBL" id="QWLN02007139">
    <property type="protein sequence ID" value="TEA35691.1"/>
    <property type="molecule type" value="Genomic_DNA"/>
</dbReference>
<keyword evidence="4" id="KW-0378">Hydrolase</keyword>
<dbReference type="EC" id="3.1.3.16" evidence="2"/>
<comment type="cofactor">
    <cofactor evidence="1">
        <name>Mn(2+)</name>
        <dbReference type="ChEBI" id="CHEBI:29035"/>
    </cofactor>
</comment>
<evidence type="ECO:0000256" key="2">
    <source>
        <dbReference type="ARBA" id="ARBA00013081"/>
    </source>
</evidence>
<evidence type="ECO:0000256" key="5">
    <source>
        <dbReference type="ARBA" id="ARBA00022912"/>
    </source>
</evidence>
<dbReference type="PRINTS" id="PR00114">
    <property type="entry name" value="STPHPHTASE"/>
</dbReference>
<dbReference type="PANTHER" id="PTHR45619">
    <property type="entry name" value="SERINE/THREONINE-PROTEIN PHOSPHATASE PP2A-RELATED"/>
    <property type="match status" value="1"/>
</dbReference>
<keyword evidence="6" id="KW-0464">Manganese</keyword>
<name>A0A484GJP6_SOUCH</name>
<dbReference type="AlphaFoldDB" id="A0A484GJP6"/>
<keyword evidence="9" id="KW-1185">Reference proteome</keyword>
<dbReference type="Gene3D" id="3.60.21.10">
    <property type="match status" value="1"/>
</dbReference>
<dbReference type="GO" id="GO:0004722">
    <property type="term" value="F:protein serine/threonine phosphatase activity"/>
    <property type="evidence" value="ECO:0007669"/>
    <property type="project" value="UniProtKB-EC"/>
</dbReference>
<accession>A0A484GJP6</accession>